<evidence type="ECO:0008006" key="4">
    <source>
        <dbReference type="Google" id="ProtNLM"/>
    </source>
</evidence>
<feature type="transmembrane region" description="Helical" evidence="1">
    <location>
        <begin position="20"/>
        <end position="43"/>
    </location>
</feature>
<keyword evidence="3" id="KW-1185">Reference proteome</keyword>
<dbReference type="EMBL" id="FQVQ01000010">
    <property type="protein sequence ID" value="SHF49719.1"/>
    <property type="molecule type" value="Genomic_DNA"/>
</dbReference>
<proteinExistence type="predicted"/>
<dbReference type="STRING" id="1124188.SAMN05444377_110107"/>
<name>A0A1M5C4P6_9FLAO</name>
<organism evidence="2 3">
    <name type="scientific">Flavobacterium fontis</name>
    <dbReference type="NCBI Taxonomy" id="1124188"/>
    <lineage>
        <taxon>Bacteria</taxon>
        <taxon>Pseudomonadati</taxon>
        <taxon>Bacteroidota</taxon>
        <taxon>Flavobacteriia</taxon>
        <taxon>Flavobacteriales</taxon>
        <taxon>Flavobacteriaceae</taxon>
        <taxon>Flavobacterium</taxon>
    </lineage>
</organism>
<dbReference type="OrthoDB" id="672524at2"/>
<dbReference type="AlphaFoldDB" id="A0A1M5C4P6"/>
<protein>
    <recommendedName>
        <fullName evidence="4">DUF2975 domain-containing protein</fullName>
    </recommendedName>
</protein>
<keyword evidence="1" id="KW-0472">Membrane</keyword>
<keyword evidence="1" id="KW-0812">Transmembrane</keyword>
<dbReference type="RefSeq" id="WP_073363667.1">
    <property type="nucleotide sequence ID" value="NZ_FQVQ01000010.1"/>
</dbReference>
<dbReference type="InterPro" id="IPR021354">
    <property type="entry name" value="DUF2975"/>
</dbReference>
<evidence type="ECO:0000313" key="2">
    <source>
        <dbReference type="EMBL" id="SHF49719.1"/>
    </source>
</evidence>
<evidence type="ECO:0000313" key="3">
    <source>
        <dbReference type="Proteomes" id="UP000184147"/>
    </source>
</evidence>
<evidence type="ECO:0000256" key="1">
    <source>
        <dbReference type="SAM" id="Phobius"/>
    </source>
</evidence>
<feature type="transmembrane region" description="Helical" evidence="1">
    <location>
        <begin position="144"/>
        <end position="166"/>
    </location>
</feature>
<dbReference type="Pfam" id="PF11188">
    <property type="entry name" value="DUF2975"/>
    <property type="match status" value="1"/>
</dbReference>
<reference evidence="2 3" key="1">
    <citation type="submission" date="2016-11" db="EMBL/GenBank/DDBJ databases">
        <authorList>
            <person name="Jaros S."/>
            <person name="Januszkiewicz K."/>
            <person name="Wedrychowicz H."/>
        </authorList>
    </citation>
    <scope>NUCLEOTIDE SEQUENCE [LARGE SCALE GENOMIC DNA]</scope>
    <source>
        <strain evidence="2 3">DSM 25660</strain>
    </source>
</reference>
<gene>
    <name evidence="2" type="ORF">SAMN05444377_110107</name>
</gene>
<feature type="transmembrane region" description="Helical" evidence="1">
    <location>
        <begin position="106"/>
        <end position="124"/>
    </location>
</feature>
<keyword evidence="1" id="KW-1133">Transmembrane helix</keyword>
<dbReference type="Proteomes" id="UP000184147">
    <property type="component" value="Unassembled WGS sequence"/>
</dbReference>
<accession>A0A1M5C4P6</accession>
<sequence length="180" mass="20460">MEIKISTQTLLQIFKGLTWIVFIGLCIQAGTVLFNVLYAVSYQPNAAQYFFLDKLVEVAPSNFVVLMIHMLIVAVLKALLFYIVLKLFTEKRFDLEKPFTIHLQKLLSNMAYIALGISLFAAWGTRYLKQLTAMKIELPNNETLFMGGADVWLLLGIILLVLSLVVKRGIEMQQENELTI</sequence>
<feature type="transmembrane region" description="Helical" evidence="1">
    <location>
        <begin position="63"/>
        <end position="85"/>
    </location>
</feature>